<gene>
    <name evidence="1" type="ORF">WUBG_13878</name>
</gene>
<accession>J9ALS7</accession>
<evidence type="ECO:0000313" key="1">
    <source>
        <dbReference type="EMBL" id="EJW75215.1"/>
    </source>
</evidence>
<comment type="caution">
    <text evidence="1">The sequence shown here is derived from an EMBL/GenBank/DDBJ whole genome shotgun (WGS) entry which is preliminary data.</text>
</comment>
<evidence type="ECO:0000313" key="2">
    <source>
        <dbReference type="Proteomes" id="UP000004810"/>
    </source>
</evidence>
<name>J9ALS7_WUCBA</name>
<reference evidence="2" key="1">
    <citation type="submission" date="2012-08" db="EMBL/GenBank/DDBJ databases">
        <title>The Genome Sequence of Wuchereria bancrofti.</title>
        <authorList>
            <person name="Nutman T.B."/>
            <person name="Fink D.L."/>
            <person name="Russ C."/>
            <person name="Young S."/>
            <person name="Zeng Q."/>
            <person name="Koehrsen M."/>
            <person name="Alvarado L."/>
            <person name="Berlin A."/>
            <person name="Chapman S.B."/>
            <person name="Chen Z."/>
            <person name="Freedman E."/>
            <person name="Gellesch M."/>
            <person name="Goldberg J."/>
            <person name="Griggs A."/>
            <person name="Gujja S."/>
            <person name="Heilman E.R."/>
            <person name="Heiman D."/>
            <person name="Hepburn T."/>
            <person name="Howarth C."/>
            <person name="Jen D."/>
            <person name="Larson L."/>
            <person name="Lewis B."/>
            <person name="Mehta T."/>
            <person name="Park D."/>
            <person name="Pearson M."/>
            <person name="Roberts A."/>
            <person name="Saif S."/>
            <person name="Shea T."/>
            <person name="Shenoy N."/>
            <person name="Sisk P."/>
            <person name="Stolte C."/>
            <person name="Sykes S."/>
            <person name="Walk T."/>
            <person name="White J."/>
            <person name="Yandava C."/>
            <person name="Haas B."/>
            <person name="Henn M.R."/>
            <person name="Nusbaum C."/>
            <person name="Birren B."/>
        </authorList>
    </citation>
    <scope>NUCLEOTIDE SEQUENCE [LARGE SCALE GENOMIC DNA]</scope>
    <source>
        <strain evidence="2">NA</strain>
    </source>
</reference>
<sequence length="136" mass="15561">MQTVLSHQKECSPTSLESLRELGDNSKNFSVVVNHRIIPVKAVVVSLYTIMSHCSKSRFFHNQDEGFVIDGSNEQNWDTTVTDEYKQILMNDKKKEILMDTAKMRELMRKVKRCSANAECYNENGQVLEKAVASML</sequence>
<proteinExistence type="predicted"/>
<dbReference type="EMBL" id="ADBV01010892">
    <property type="protein sequence ID" value="EJW75215.1"/>
    <property type="molecule type" value="Genomic_DNA"/>
</dbReference>
<dbReference type="Proteomes" id="UP000004810">
    <property type="component" value="Unassembled WGS sequence"/>
</dbReference>
<organism evidence="1 2">
    <name type="scientific">Wuchereria bancrofti</name>
    <dbReference type="NCBI Taxonomy" id="6293"/>
    <lineage>
        <taxon>Eukaryota</taxon>
        <taxon>Metazoa</taxon>
        <taxon>Ecdysozoa</taxon>
        <taxon>Nematoda</taxon>
        <taxon>Chromadorea</taxon>
        <taxon>Rhabditida</taxon>
        <taxon>Spirurina</taxon>
        <taxon>Spiruromorpha</taxon>
        <taxon>Filarioidea</taxon>
        <taxon>Onchocercidae</taxon>
        <taxon>Wuchereria</taxon>
    </lineage>
</organism>
<dbReference type="AlphaFoldDB" id="J9ALS7"/>
<protein>
    <submittedName>
        <fullName evidence="1">Uncharacterized protein</fullName>
    </submittedName>
</protein>